<dbReference type="PANTHER" id="PTHR43162:SF1">
    <property type="entry name" value="PRESTALK A DIFFERENTIATION PROTEIN A"/>
    <property type="match status" value="1"/>
</dbReference>
<dbReference type="RefSeq" id="WP_044219921.1">
    <property type="nucleotide sequence ID" value="NZ_JRYR02000001.1"/>
</dbReference>
<evidence type="ECO:0000313" key="3">
    <source>
        <dbReference type="Proteomes" id="UP000179797"/>
    </source>
</evidence>
<dbReference type="OrthoDB" id="9780595at2"/>
<dbReference type="InterPro" id="IPR051604">
    <property type="entry name" value="Ergot_Alk_Oxidoreductase"/>
</dbReference>
<evidence type="ECO:0000259" key="1">
    <source>
        <dbReference type="Pfam" id="PF05368"/>
    </source>
</evidence>
<dbReference type="Gene3D" id="3.90.25.10">
    <property type="entry name" value="UDP-galactose 4-epimerase, domain 1"/>
    <property type="match status" value="1"/>
</dbReference>
<evidence type="ECO:0000313" key="2">
    <source>
        <dbReference type="EMBL" id="OHX67942.1"/>
    </source>
</evidence>
<organism evidence="2 3">
    <name type="scientific">Flammeovirga pacifica</name>
    <dbReference type="NCBI Taxonomy" id="915059"/>
    <lineage>
        <taxon>Bacteria</taxon>
        <taxon>Pseudomonadati</taxon>
        <taxon>Bacteroidota</taxon>
        <taxon>Cytophagia</taxon>
        <taxon>Cytophagales</taxon>
        <taxon>Flammeovirgaceae</taxon>
        <taxon>Flammeovirga</taxon>
    </lineage>
</organism>
<dbReference type="AlphaFoldDB" id="A0A1S1Z3Y8"/>
<comment type="caution">
    <text evidence="2">The sequence shown here is derived from an EMBL/GenBank/DDBJ whole genome shotgun (WGS) entry which is preliminary data.</text>
</comment>
<sequence length="288" mass="33418">MIQDKQNILITAPSSIIGHNIIHRALRDNTLFNVYAAQRNFISKENVMYRTLDFHLPFTFKDALKNIEVVFLTIPENFSTFKKKNYELFLEACKLVGVKKVVMLSVHKANTLWFMPLQQVEKLLTSSGLNYSIVRSTMFMQNILKFYQEDILSERKINIPNFNAKINWIDAQDVAKVLLKTIHDHSFLLNKSVEVTGLENRDFVEVTAKLSASTNQDYQYKIGLPKYIKKLPILDRMIFTILSLYHLVVGAPKPTNTFERLTGRQPRRLNEFIMRNLPVLMPSGKSIY</sequence>
<dbReference type="STRING" id="915059.NH26_17140"/>
<name>A0A1S1Z3Y8_FLAPC</name>
<dbReference type="Gene3D" id="3.40.50.720">
    <property type="entry name" value="NAD(P)-binding Rossmann-like Domain"/>
    <property type="match status" value="1"/>
</dbReference>
<keyword evidence="3" id="KW-1185">Reference proteome</keyword>
<feature type="domain" description="NmrA-like" evidence="1">
    <location>
        <begin position="46"/>
        <end position="233"/>
    </location>
</feature>
<dbReference type="InterPro" id="IPR036291">
    <property type="entry name" value="NAD(P)-bd_dom_sf"/>
</dbReference>
<dbReference type="SUPFAM" id="SSF51735">
    <property type="entry name" value="NAD(P)-binding Rossmann-fold domains"/>
    <property type="match status" value="1"/>
</dbReference>
<reference evidence="2 3" key="1">
    <citation type="journal article" date="2012" name="Int. J. Syst. Evol. Microbiol.">
        <title>Flammeovirga pacifica sp. nov., isolated from deep-sea sediment.</title>
        <authorList>
            <person name="Xu H."/>
            <person name="Fu Y."/>
            <person name="Yang N."/>
            <person name="Ding Z."/>
            <person name="Lai Q."/>
            <person name="Zeng R."/>
        </authorList>
    </citation>
    <scope>NUCLEOTIDE SEQUENCE [LARGE SCALE GENOMIC DNA]</scope>
    <source>
        <strain evidence="3">DSM 24597 / LMG 26175 / WPAGA1</strain>
    </source>
</reference>
<dbReference type="InterPro" id="IPR008030">
    <property type="entry name" value="NmrA-like"/>
</dbReference>
<dbReference type="EMBL" id="JRYR02000001">
    <property type="protein sequence ID" value="OHX67942.1"/>
    <property type="molecule type" value="Genomic_DNA"/>
</dbReference>
<dbReference type="Proteomes" id="UP000179797">
    <property type="component" value="Unassembled WGS sequence"/>
</dbReference>
<dbReference type="Pfam" id="PF05368">
    <property type="entry name" value="NmrA"/>
    <property type="match status" value="1"/>
</dbReference>
<accession>A0A1S1Z3Y8</accession>
<protein>
    <recommendedName>
        <fullName evidence="1">NmrA-like domain-containing protein</fullName>
    </recommendedName>
</protein>
<gene>
    <name evidence="2" type="ORF">NH26_17140</name>
</gene>
<proteinExistence type="predicted"/>
<dbReference type="PANTHER" id="PTHR43162">
    <property type="match status" value="1"/>
</dbReference>